<gene>
    <name evidence="1" type="ORF">OCV47_10200</name>
</gene>
<protein>
    <submittedName>
        <fullName evidence="1">Uncharacterized protein</fullName>
    </submittedName>
</protein>
<reference evidence="1 2" key="1">
    <citation type="journal article" date="2021" name="ISME Commun">
        <title>Automated analysis of genomic sequences facilitates high-throughput and comprehensive description of bacteria.</title>
        <authorList>
            <person name="Hitch T.C.A."/>
        </authorList>
    </citation>
    <scope>NUCLEOTIDE SEQUENCE [LARGE SCALE GENOMIC DNA]</scope>
    <source>
        <strain evidence="1 2">Sanger_29</strain>
    </source>
</reference>
<sequence length="113" mass="13332">MKALYGEALERRVIKEQCKKGKRIGEVILGEEWLIHRYFFQTSYIAYSDIRRAYMRVAGGEFGEFPVDEYSLVLEDLDGNEHELHLDRPEYGKKCLEWLEKVQSSIKIGKMKQ</sequence>
<accession>A0ABT2SN79</accession>
<dbReference type="RefSeq" id="WP_262654988.1">
    <property type="nucleotide sequence ID" value="NZ_JAOQKE010000013.1"/>
</dbReference>
<comment type="caution">
    <text evidence="1">The sequence shown here is derived from an EMBL/GenBank/DDBJ whole genome shotgun (WGS) entry which is preliminary data.</text>
</comment>
<proteinExistence type="predicted"/>
<dbReference type="EMBL" id="JAOQKE010000013">
    <property type="protein sequence ID" value="MCU6725715.1"/>
    <property type="molecule type" value="Genomic_DNA"/>
</dbReference>
<evidence type="ECO:0000313" key="2">
    <source>
        <dbReference type="Proteomes" id="UP001652338"/>
    </source>
</evidence>
<organism evidence="1 2">
    <name type="scientific">Muricoprocola aceti</name>
    <dbReference type="NCBI Taxonomy" id="2981772"/>
    <lineage>
        <taxon>Bacteria</taxon>
        <taxon>Bacillati</taxon>
        <taxon>Bacillota</taxon>
        <taxon>Clostridia</taxon>
        <taxon>Lachnospirales</taxon>
        <taxon>Lachnospiraceae</taxon>
        <taxon>Muricoprocola</taxon>
    </lineage>
</organism>
<evidence type="ECO:0000313" key="1">
    <source>
        <dbReference type="EMBL" id="MCU6725715.1"/>
    </source>
</evidence>
<dbReference type="Proteomes" id="UP001652338">
    <property type="component" value="Unassembled WGS sequence"/>
</dbReference>
<keyword evidence="2" id="KW-1185">Reference proteome</keyword>
<name>A0ABT2SN79_9FIRM</name>